<evidence type="ECO:0000256" key="4">
    <source>
        <dbReference type="ARBA" id="ARBA00023136"/>
    </source>
</evidence>
<dbReference type="PANTHER" id="PTHR33048">
    <property type="entry name" value="PTH11-LIKE INTEGRAL MEMBRANE PROTEIN (AFU_ORTHOLOGUE AFUA_5G11245)"/>
    <property type="match status" value="1"/>
</dbReference>
<keyword evidence="4 7" id="KW-0472">Membrane</keyword>
<evidence type="ECO:0000256" key="1">
    <source>
        <dbReference type="ARBA" id="ARBA00004141"/>
    </source>
</evidence>
<feature type="transmembrane region" description="Helical" evidence="7">
    <location>
        <begin position="128"/>
        <end position="148"/>
    </location>
</feature>
<evidence type="ECO:0000256" key="5">
    <source>
        <dbReference type="ARBA" id="ARBA00038359"/>
    </source>
</evidence>
<evidence type="ECO:0000256" key="6">
    <source>
        <dbReference type="SAM" id="MobiDB-lite"/>
    </source>
</evidence>
<protein>
    <recommendedName>
        <fullName evidence="8">Rhodopsin domain-containing protein</fullName>
    </recommendedName>
</protein>
<accession>A0AAD5WYI2</accession>
<dbReference type="PANTHER" id="PTHR33048:SF42">
    <property type="entry name" value="INTEGRAL MEMBRANE PROTEIN"/>
    <property type="match status" value="1"/>
</dbReference>
<sequence>MALLGLQGNVPTRGPGIASLYWSMSIIAAICVGIRVISLMRKHRSWRGLWWDDYLLLLAAIAFLIVAMLVNREVQFGYGRHTKDVVLAYFGRIGLLMTISNSLVCYITACSKGAVALMVWTVARDITWLKWSLSITIIISFLVFTAAASQPWMRCSPTAKHWNPAIPGECYSLNTYLVTTAIAYAYGAFVDLVLAASPWAIMPYLRVTWREKIGVGIATALGVVASASSATKAALLYTAMDRDFSWDAIEINIATTLEIFIVVVLGCAPAVRLFFRDSRRSSHRRSMAGNGNRAPEGDDRRGRARSTTTMSQPSSMVVGMPEEPRASFLFEGHYTKSGSDDRLVKKDSSLNHFDKKDQV</sequence>
<dbReference type="InterPro" id="IPR052337">
    <property type="entry name" value="SAT4-like"/>
</dbReference>
<evidence type="ECO:0000256" key="2">
    <source>
        <dbReference type="ARBA" id="ARBA00022692"/>
    </source>
</evidence>
<feature type="transmembrane region" description="Helical" evidence="7">
    <location>
        <begin position="213"/>
        <end position="239"/>
    </location>
</feature>
<feature type="transmembrane region" description="Helical" evidence="7">
    <location>
        <begin position="89"/>
        <end position="107"/>
    </location>
</feature>
<organism evidence="9 10">
    <name type="scientific">Zalerion maritima</name>
    <dbReference type="NCBI Taxonomy" id="339359"/>
    <lineage>
        <taxon>Eukaryota</taxon>
        <taxon>Fungi</taxon>
        <taxon>Dikarya</taxon>
        <taxon>Ascomycota</taxon>
        <taxon>Pezizomycotina</taxon>
        <taxon>Sordariomycetes</taxon>
        <taxon>Lulworthiomycetidae</taxon>
        <taxon>Lulworthiales</taxon>
        <taxon>Lulworthiaceae</taxon>
        <taxon>Zalerion</taxon>
    </lineage>
</organism>
<feature type="transmembrane region" description="Helical" evidence="7">
    <location>
        <begin position="181"/>
        <end position="201"/>
    </location>
</feature>
<name>A0AAD5WYI2_9PEZI</name>
<dbReference type="AlphaFoldDB" id="A0AAD5WYI2"/>
<keyword evidence="3 7" id="KW-1133">Transmembrane helix</keyword>
<feature type="region of interest" description="Disordered" evidence="6">
    <location>
        <begin position="283"/>
        <end position="359"/>
    </location>
</feature>
<evidence type="ECO:0000256" key="3">
    <source>
        <dbReference type="ARBA" id="ARBA00022989"/>
    </source>
</evidence>
<feature type="transmembrane region" description="Helical" evidence="7">
    <location>
        <begin position="49"/>
        <end position="69"/>
    </location>
</feature>
<keyword evidence="10" id="KW-1185">Reference proteome</keyword>
<proteinExistence type="inferred from homology"/>
<feature type="transmembrane region" description="Helical" evidence="7">
    <location>
        <begin position="251"/>
        <end position="275"/>
    </location>
</feature>
<feature type="compositionally biased region" description="Polar residues" evidence="6">
    <location>
        <begin position="305"/>
        <end position="315"/>
    </location>
</feature>
<feature type="transmembrane region" description="Helical" evidence="7">
    <location>
        <begin position="20"/>
        <end position="37"/>
    </location>
</feature>
<evidence type="ECO:0000313" key="10">
    <source>
        <dbReference type="Proteomes" id="UP001201980"/>
    </source>
</evidence>
<dbReference type="EMBL" id="JAKWBI020000005">
    <property type="protein sequence ID" value="KAJ2907027.1"/>
    <property type="molecule type" value="Genomic_DNA"/>
</dbReference>
<evidence type="ECO:0000259" key="8">
    <source>
        <dbReference type="Pfam" id="PF20684"/>
    </source>
</evidence>
<dbReference type="GO" id="GO:0016020">
    <property type="term" value="C:membrane"/>
    <property type="evidence" value="ECO:0007669"/>
    <property type="project" value="UniProtKB-SubCell"/>
</dbReference>
<dbReference type="Pfam" id="PF20684">
    <property type="entry name" value="Fung_rhodopsin"/>
    <property type="match status" value="1"/>
</dbReference>
<keyword evidence="2 7" id="KW-0812">Transmembrane</keyword>
<dbReference type="InterPro" id="IPR049326">
    <property type="entry name" value="Rhodopsin_dom_fungi"/>
</dbReference>
<comment type="caution">
    <text evidence="9">The sequence shown here is derived from an EMBL/GenBank/DDBJ whole genome shotgun (WGS) entry which is preliminary data.</text>
</comment>
<gene>
    <name evidence="9" type="ORF">MKZ38_008595</name>
</gene>
<dbReference type="Proteomes" id="UP001201980">
    <property type="component" value="Unassembled WGS sequence"/>
</dbReference>
<evidence type="ECO:0000313" key="9">
    <source>
        <dbReference type="EMBL" id="KAJ2907027.1"/>
    </source>
</evidence>
<comment type="subcellular location">
    <subcellularLocation>
        <location evidence="1">Membrane</location>
        <topology evidence="1">Multi-pass membrane protein</topology>
    </subcellularLocation>
</comment>
<reference evidence="9" key="1">
    <citation type="submission" date="2022-07" db="EMBL/GenBank/DDBJ databases">
        <title>Draft genome sequence of Zalerion maritima ATCC 34329, a (micro)plastics degrading marine fungus.</title>
        <authorList>
            <person name="Paco A."/>
            <person name="Goncalves M.F.M."/>
            <person name="Rocha-Santos T.A.P."/>
            <person name="Alves A."/>
        </authorList>
    </citation>
    <scope>NUCLEOTIDE SEQUENCE</scope>
    <source>
        <strain evidence="9">ATCC 34329</strain>
    </source>
</reference>
<comment type="similarity">
    <text evidence="5">Belongs to the SAT4 family.</text>
</comment>
<feature type="compositionally biased region" description="Basic and acidic residues" evidence="6">
    <location>
        <begin position="338"/>
        <end position="359"/>
    </location>
</feature>
<evidence type="ECO:0000256" key="7">
    <source>
        <dbReference type="SAM" id="Phobius"/>
    </source>
</evidence>
<feature type="domain" description="Rhodopsin" evidence="8">
    <location>
        <begin position="42"/>
        <end position="276"/>
    </location>
</feature>